<gene>
    <name evidence="2" type="ORF">PROAA_2300006</name>
</gene>
<proteinExistence type="predicted"/>
<evidence type="ECO:0000313" key="3">
    <source>
        <dbReference type="Proteomes" id="UP000199600"/>
    </source>
</evidence>
<dbReference type="RefSeq" id="WP_186410970.1">
    <property type="nucleotide sequence ID" value="NZ_FLQY01000147.1"/>
</dbReference>
<reference evidence="2 3" key="1">
    <citation type="submission" date="2016-06" db="EMBL/GenBank/DDBJ databases">
        <authorList>
            <person name="Kjaerup R.B."/>
            <person name="Dalgaard T.S."/>
            <person name="Juul-Madsen H.R."/>
        </authorList>
    </citation>
    <scope>NUCLEOTIDE SEQUENCE [LARGE SCALE GENOMIC DNA]</scope>
    <source>
        <strain evidence="2">2</strain>
    </source>
</reference>
<sequence>MPPMIRHRFCLLSFALFAQTFASHTALAAEEVSAQKYPDVLSATVQARGADSFDFDVTVSSPYDSPRRYADAFRAMGRDGTVFGERTLFHDHAGEQPFTRDLYGVKIPPGVRAVVIQGRDQKYGYGGKTVEVVLPGR</sequence>
<protein>
    <submittedName>
        <fullName evidence="2">Uncharacterized protein</fullName>
    </submittedName>
</protein>
<feature type="chain" id="PRO_5008381771" evidence="1">
    <location>
        <begin position="29"/>
        <end position="137"/>
    </location>
</feature>
<keyword evidence="3" id="KW-1185">Reference proteome</keyword>
<dbReference type="Proteomes" id="UP000199600">
    <property type="component" value="Unassembled WGS sequence"/>
</dbReference>
<accession>A0A1A8XT55</accession>
<dbReference type="EMBL" id="FLQY01000147">
    <property type="protein sequence ID" value="SBT07697.1"/>
    <property type="molecule type" value="Genomic_DNA"/>
</dbReference>
<organism evidence="2 3">
    <name type="scientific">Candidatus Propionivibrio aalborgensis</name>
    <dbReference type="NCBI Taxonomy" id="1860101"/>
    <lineage>
        <taxon>Bacteria</taxon>
        <taxon>Pseudomonadati</taxon>
        <taxon>Pseudomonadota</taxon>
        <taxon>Betaproteobacteria</taxon>
        <taxon>Rhodocyclales</taxon>
        <taxon>Rhodocyclaceae</taxon>
        <taxon>Propionivibrio</taxon>
    </lineage>
</organism>
<feature type="signal peptide" evidence="1">
    <location>
        <begin position="1"/>
        <end position="28"/>
    </location>
</feature>
<name>A0A1A8XT55_9RHOO</name>
<evidence type="ECO:0000256" key="1">
    <source>
        <dbReference type="SAM" id="SignalP"/>
    </source>
</evidence>
<dbReference type="AlphaFoldDB" id="A0A1A8XT55"/>
<keyword evidence="1" id="KW-0732">Signal</keyword>
<evidence type="ECO:0000313" key="2">
    <source>
        <dbReference type="EMBL" id="SBT07697.1"/>
    </source>
</evidence>